<evidence type="ECO:0000256" key="9">
    <source>
        <dbReference type="PROSITE-ProRule" id="PRU00042"/>
    </source>
</evidence>
<keyword evidence="5" id="KW-0862">Zinc</keyword>
<keyword evidence="6" id="KW-0805">Transcription regulation</keyword>
<sequence length="294" mass="35363">MEIIKETIVIQDPITDMICNLCCKKFVSFKNFTKHCNRCRNEQKIRFRCHTCNKGFRKKRGFDTHECSNCPYCFKFLNSIGSLNEHIKACHMGEKSEKLYLCDLCDTKFTFKTTLARHIMLLHYHSDKHYICNYCQKSFKNNLAMEMHKKRHTNFIKCEICNENINSKSFYHHKKEMHNVDRTYDCSECSSIFTTKNRLKYHKQTQKCKRENEFCSLFKYMKKNLEAIPINERFVCKHCNKKHESLLNLKIHLLFVHNETLLKVIKCDKCDYTTYIKGHMKDHQKAHANNWFIF</sequence>
<dbReference type="InterPro" id="IPR036236">
    <property type="entry name" value="Znf_C2H2_sf"/>
</dbReference>
<name>A0A9J6BEX4_POLVA</name>
<evidence type="ECO:0000313" key="12">
    <source>
        <dbReference type="Proteomes" id="UP001107558"/>
    </source>
</evidence>
<dbReference type="SUPFAM" id="SSF57667">
    <property type="entry name" value="beta-beta-alpha zinc fingers"/>
    <property type="match status" value="2"/>
</dbReference>
<keyword evidence="3" id="KW-0677">Repeat</keyword>
<evidence type="ECO:0000256" key="2">
    <source>
        <dbReference type="ARBA" id="ARBA00022723"/>
    </source>
</evidence>
<evidence type="ECO:0000256" key="1">
    <source>
        <dbReference type="ARBA" id="ARBA00004123"/>
    </source>
</evidence>
<reference evidence="11" key="1">
    <citation type="submission" date="2021-03" db="EMBL/GenBank/DDBJ databases">
        <title>Chromosome level genome of the anhydrobiotic midge Polypedilum vanderplanki.</title>
        <authorList>
            <person name="Yoshida Y."/>
            <person name="Kikawada T."/>
            <person name="Gusev O."/>
        </authorList>
    </citation>
    <scope>NUCLEOTIDE SEQUENCE</scope>
    <source>
        <strain evidence="11">NIAS01</strain>
        <tissue evidence="11">Whole body or cell culture</tissue>
    </source>
</reference>
<protein>
    <recommendedName>
        <fullName evidence="10">C2H2-type domain-containing protein</fullName>
    </recommendedName>
</protein>
<evidence type="ECO:0000256" key="5">
    <source>
        <dbReference type="ARBA" id="ARBA00022833"/>
    </source>
</evidence>
<accession>A0A9J6BEX4</accession>
<feature type="domain" description="C2H2-type" evidence="10">
    <location>
        <begin position="130"/>
        <end position="154"/>
    </location>
</feature>
<evidence type="ECO:0000259" key="10">
    <source>
        <dbReference type="PROSITE" id="PS50157"/>
    </source>
</evidence>
<evidence type="ECO:0000313" key="11">
    <source>
        <dbReference type="EMBL" id="KAG5668167.1"/>
    </source>
</evidence>
<dbReference type="PANTHER" id="PTHR47772">
    <property type="entry name" value="ZINC FINGER PROTEIN 200"/>
    <property type="match status" value="1"/>
</dbReference>
<dbReference type="Gene3D" id="3.30.160.60">
    <property type="entry name" value="Classic Zinc Finger"/>
    <property type="match status" value="3"/>
</dbReference>
<evidence type="ECO:0000256" key="7">
    <source>
        <dbReference type="ARBA" id="ARBA00023163"/>
    </source>
</evidence>
<dbReference type="AlphaFoldDB" id="A0A9J6BEX4"/>
<feature type="domain" description="C2H2-type" evidence="10">
    <location>
        <begin position="100"/>
        <end position="128"/>
    </location>
</feature>
<dbReference type="InterPro" id="IPR013087">
    <property type="entry name" value="Znf_C2H2_type"/>
</dbReference>
<dbReference type="GO" id="GO:0008270">
    <property type="term" value="F:zinc ion binding"/>
    <property type="evidence" value="ECO:0007669"/>
    <property type="project" value="UniProtKB-KW"/>
</dbReference>
<comment type="subcellular location">
    <subcellularLocation>
        <location evidence="1">Nucleus</location>
    </subcellularLocation>
</comment>
<dbReference type="Pfam" id="PF00096">
    <property type="entry name" value="zf-C2H2"/>
    <property type="match status" value="2"/>
</dbReference>
<dbReference type="InterPro" id="IPR050636">
    <property type="entry name" value="C2H2-ZF_domain-containing"/>
</dbReference>
<dbReference type="OrthoDB" id="7756001at2759"/>
<keyword evidence="8" id="KW-0539">Nucleus</keyword>
<dbReference type="PANTHER" id="PTHR47772:SF13">
    <property type="entry name" value="GASTRULA ZINC FINGER PROTEIN XLCGF49.1-LIKE-RELATED"/>
    <property type="match status" value="1"/>
</dbReference>
<keyword evidence="4 9" id="KW-0863">Zinc-finger</keyword>
<dbReference type="Proteomes" id="UP001107558">
    <property type="component" value="Chromosome 4"/>
</dbReference>
<dbReference type="EMBL" id="JADBJN010000004">
    <property type="protein sequence ID" value="KAG5668167.1"/>
    <property type="molecule type" value="Genomic_DNA"/>
</dbReference>
<proteinExistence type="predicted"/>
<dbReference type="SMART" id="SM00355">
    <property type="entry name" value="ZnF_C2H2"/>
    <property type="match status" value="8"/>
</dbReference>
<keyword evidence="2" id="KW-0479">Metal-binding</keyword>
<evidence type="ECO:0000256" key="6">
    <source>
        <dbReference type="ARBA" id="ARBA00023015"/>
    </source>
</evidence>
<evidence type="ECO:0000256" key="4">
    <source>
        <dbReference type="ARBA" id="ARBA00022771"/>
    </source>
</evidence>
<evidence type="ECO:0000256" key="3">
    <source>
        <dbReference type="ARBA" id="ARBA00022737"/>
    </source>
</evidence>
<comment type="caution">
    <text evidence="11">The sequence shown here is derived from an EMBL/GenBank/DDBJ whole genome shotgun (WGS) entry which is preliminary data.</text>
</comment>
<dbReference type="GO" id="GO:0005634">
    <property type="term" value="C:nucleus"/>
    <property type="evidence" value="ECO:0007669"/>
    <property type="project" value="UniProtKB-SubCell"/>
</dbReference>
<dbReference type="PROSITE" id="PS50157">
    <property type="entry name" value="ZINC_FINGER_C2H2_2"/>
    <property type="match status" value="4"/>
</dbReference>
<keyword evidence="7" id="KW-0804">Transcription</keyword>
<organism evidence="11 12">
    <name type="scientific">Polypedilum vanderplanki</name>
    <name type="common">Sleeping chironomid midge</name>
    <dbReference type="NCBI Taxonomy" id="319348"/>
    <lineage>
        <taxon>Eukaryota</taxon>
        <taxon>Metazoa</taxon>
        <taxon>Ecdysozoa</taxon>
        <taxon>Arthropoda</taxon>
        <taxon>Hexapoda</taxon>
        <taxon>Insecta</taxon>
        <taxon>Pterygota</taxon>
        <taxon>Neoptera</taxon>
        <taxon>Endopterygota</taxon>
        <taxon>Diptera</taxon>
        <taxon>Nematocera</taxon>
        <taxon>Chironomoidea</taxon>
        <taxon>Chironomidae</taxon>
        <taxon>Chironominae</taxon>
        <taxon>Polypedilum</taxon>
        <taxon>Polypedilum</taxon>
    </lineage>
</organism>
<evidence type="ECO:0000256" key="8">
    <source>
        <dbReference type="ARBA" id="ARBA00023242"/>
    </source>
</evidence>
<keyword evidence="12" id="KW-1185">Reference proteome</keyword>
<feature type="domain" description="C2H2-type" evidence="10">
    <location>
        <begin position="65"/>
        <end position="96"/>
    </location>
</feature>
<feature type="domain" description="C2H2-type" evidence="10">
    <location>
        <begin position="184"/>
        <end position="211"/>
    </location>
</feature>
<gene>
    <name evidence="11" type="ORF">PVAND_016117</name>
</gene>
<dbReference type="PROSITE" id="PS00028">
    <property type="entry name" value="ZINC_FINGER_C2H2_1"/>
    <property type="match status" value="3"/>
</dbReference>